<name>A0AA88LFT7_ARTSF</name>
<accession>A0AA88LFT7</accession>
<organism evidence="1 2">
    <name type="scientific">Artemia franciscana</name>
    <name type="common">Brine shrimp</name>
    <name type="synonym">Artemia sanfranciscana</name>
    <dbReference type="NCBI Taxonomy" id="6661"/>
    <lineage>
        <taxon>Eukaryota</taxon>
        <taxon>Metazoa</taxon>
        <taxon>Ecdysozoa</taxon>
        <taxon>Arthropoda</taxon>
        <taxon>Crustacea</taxon>
        <taxon>Branchiopoda</taxon>
        <taxon>Anostraca</taxon>
        <taxon>Artemiidae</taxon>
        <taxon>Artemia</taxon>
    </lineage>
</organism>
<sequence length="233" mass="26615">MTRGVKPEWKESEPVRSLLLLGDSREQIEKYWPNFDYNKINEDTFGSEEMRYELLSDLLANSQSATQLREILKMVSEWPKFTQEKYREPLSEPVVLVAAELARGKVVDKEPVVMDIVGYLFDYDSPDEVVTKVFQEILQISRRLAMKLALHMTRVDLISELLSVSVLSGLDFDDDIIDLIRRRELEYLFSGTVVETALKSAESQNLSAEGPTLLSRFGKLGSIATGFWGSKRK</sequence>
<evidence type="ECO:0000313" key="1">
    <source>
        <dbReference type="EMBL" id="KAK2722876.1"/>
    </source>
</evidence>
<keyword evidence="2" id="KW-1185">Reference proteome</keyword>
<comment type="caution">
    <text evidence="1">The sequence shown here is derived from an EMBL/GenBank/DDBJ whole genome shotgun (WGS) entry which is preliminary data.</text>
</comment>
<gene>
    <name evidence="1" type="ORF">QYM36_003164</name>
</gene>
<reference evidence="1" key="1">
    <citation type="submission" date="2023-07" db="EMBL/GenBank/DDBJ databases">
        <title>Chromosome-level genome assembly of Artemia franciscana.</title>
        <authorList>
            <person name="Jo E."/>
        </authorList>
    </citation>
    <scope>NUCLEOTIDE SEQUENCE</scope>
    <source>
        <tissue evidence="1">Whole body</tissue>
    </source>
</reference>
<evidence type="ECO:0000313" key="2">
    <source>
        <dbReference type="Proteomes" id="UP001187531"/>
    </source>
</evidence>
<protein>
    <submittedName>
        <fullName evidence="1">Uncharacterized protein</fullName>
    </submittedName>
</protein>
<dbReference type="EMBL" id="JAVRJZ010000005">
    <property type="protein sequence ID" value="KAK2722876.1"/>
    <property type="molecule type" value="Genomic_DNA"/>
</dbReference>
<dbReference type="AlphaFoldDB" id="A0AA88LFT7"/>
<proteinExistence type="predicted"/>
<dbReference type="Proteomes" id="UP001187531">
    <property type="component" value="Unassembled WGS sequence"/>
</dbReference>